<protein>
    <submittedName>
        <fullName evidence="2">Uncharacterized protein</fullName>
    </submittedName>
</protein>
<evidence type="ECO:0000313" key="3">
    <source>
        <dbReference type="Proteomes" id="UP000299102"/>
    </source>
</evidence>
<accession>A0A4C1Z6R9</accession>
<sequence length="79" mass="8613">MKKVDQGGGAQSELAGARARPRPNQHLPTDRITTPRQRNSIVLSPNSDFALDSDCDTADSDSDLGPILDYEFSLVPSHY</sequence>
<evidence type="ECO:0000313" key="2">
    <source>
        <dbReference type="EMBL" id="GBP82609.1"/>
    </source>
</evidence>
<organism evidence="2 3">
    <name type="scientific">Eumeta variegata</name>
    <name type="common">Bagworm moth</name>
    <name type="synonym">Eumeta japonica</name>
    <dbReference type="NCBI Taxonomy" id="151549"/>
    <lineage>
        <taxon>Eukaryota</taxon>
        <taxon>Metazoa</taxon>
        <taxon>Ecdysozoa</taxon>
        <taxon>Arthropoda</taxon>
        <taxon>Hexapoda</taxon>
        <taxon>Insecta</taxon>
        <taxon>Pterygota</taxon>
        <taxon>Neoptera</taxon>
        <taxon>Endopterygota</taxon>
        <taxon>Lepidoptera</taxon>
        <taxon>Glossata</taxon>
        <taxon>Ditrysia</taxon>
        <taxon>Tineoidea</taxon>
        <taxon>Psychidae</taxon>
        <taxon>Oiketicinae</taxon>
        <taxon>Eumeta</taxon>
    </lineage>
</organism>
<dbReference type="Proteomes" id="UP000299102">
    <property type="component" value="Unassembled WGS sequence"/>
</dbReference>
<name>A0A4C1Z6R9_EUMVA</name>
<feature type="compositionally biased region" description="Gly residues" evidence="1">
    <location>
        <begin position="1"/>
        <end position="10"/>
    </location>
</feature>
<evidence type="ECO:0000256" key="1">
    <source>
        <dbReference type="SAM" id="MobiDB-lite"/>
    </source>
</evidence>
<proteinExistence type="predicted"/>
<keyword evidence="3" id="KW-1185">Reference proteome</keyword>
<dbReference type="AlphaFoldDB" id="A0A4C1Z6R9"/>
<gene>
    <name evidence="2" type="ORF">EVAR_61470_1</name>
</gene>
<comment type="caution">
    <text evidence="2">The sequence shown here is derived from an EMBL/GenBank/DDBJ whole genome shotgun (WGS) entry which is preliminary data.</text>
</comment>
<dbReference type="EMBL" id="BGZK01001573">
    <property type="protein sequence ID" value="GBP82609.1"/>
    <property type="molecule type" value="Genomic_DNA"/>
</dbReference>
<feature type="region of interest" description="Disordered" evidence="1">
    <location>
        <begin position="1"/>
        <end position="39"/>
    </location>
</feature>
<reference evidence="2 3" key="1">
    <citation type="journal article" date="2019" name="Commun. Biol.">
        <title>The bagworm genome reveals a unique fibroin gene that provides high tensile strength.</title>
        <authorList>
            <person name="Kono N."/>
            <person name="Nakamura H."/>
            <person name="Ohtoshi R."/>
            <person name="Tomita M."/>
            <person name="Numata K."/>
            <person name="Arakawa K."/>
        </authorList>
    </citation>
    <scope>NUCLEOTIDE SEQUENCE [LARGE SCALE GENOMIC DNA]</scope>
</reference>